<evidence type="ECO:0000259" key="2">
    <source>
        <dbReference type="Pfam" id="PF09990"/>
    </source>
</evidence>
<keyword evidence="4" id="KW-1185">Reference proteome</keyword>
<protein>
    <submittedName>
        <fullName evidence="3">DUF2231 domain-containing protein</fullName>
    </submittedName>
</protein>
<feature type="domain" description="DUF2231" evidence="2">
    <location>
        <begin position="14"/>
        <end position="154"/>
    </location>
</feature>
<feature type="transmembrane region" description="Helical" evidence="1">
    <location>
        <begin position="120"/>
        <end position="137"/>
    </location>
</feature>
<keyword evidence="1" id="KW-1133">Transmembrane helix</keyword>
<keyword evidence="1" id="KW-0812">Transmembrane</keyword>
<evidence type="ECO:0000313" key="3">
    <source>
        <dbReference type="EMBL" id="MFL9843474.1"/>
    </source>
</evidence>
<keyword evidence="1" id="KW-0472">Membrane</keyword>
<proteinExistence type="predicted"/>
<comment type="caution">
    <text evidence="3">The sequence shown here is derived from an EMBL/GenBank/DDBJ whole genome shotgun (WGS) entry which is preliminary data.</text>
</comment>
<evidence type="ECO:0000256" key="1">
    <source>
        <dbReference type="SAM" id="Phobius"/>
    </source>
</evidence>
<sequence length="166" mass="18223">MVEVHSMWRTELWHPLIVHLPITALLLAAIAGLLQFILSKANAKIALQMCMILLVIGVAGGWAAIYTGLLAYNIEVRKICDPKVLQEHELWAYVAIIIFSVALAIHILKKWLGKKFVIPLNIICGALYILGAASLLYSGHLGATVVYQQGAGVHKPKPDCSDYIID</sequence>
<feature type="transmembrane region" description="Helical" evidence="1">
    <location>
        <begin position="90"/>
        <end position="108"/>
    </location>
</feature>
<accession>A0ABW8YTG2</accession>
<gene>
    <name evidence="3" type="ORF">ABS766_03470</name>
</gene>
<reference evidence="3 4" key="1">
    <citation type="submission" date="2024-06" db="EMBL/GenBank/DDBJ databases">
        <authorList>
            <person name="Kaempfer P."/>
            <person name="Viver T."/>
        </authorList>
    </citation>
    <scope>NUCLEOTIDE SEQUENCE [LARGE SCALE GENOMIC DNA]</scope>
    <source>
        <strain evidence="3 4">ST-119</strain>
    </source>
</reference>
<organism evidence="3 4">
    <name type="scientific">Flavobacterium rhizosphaerae</name>
    <dbReference type="NCBI Taxonomy" id="3163298"/>
    <lineage>
        <taxon>Bacteria</taxon>
        <taxon>Pseudomonadati</taxon>
        <taxon>Bacteroidota</taxon>
        <taxon>Flavobacteriia</taxon>
        <taxon>Flavobacteriales</taxon>
        <taxon>Flavobacteriaceae</taxon>
        <taxon>Flavobacterium</taxon>
    </lineage>
</organism>
<dbReference type="Pfam" id="PF09990">
    <property type="entry name" value="DUF2231"/>
    <property type="match status" value="1"/>
</dbReference>
<dbReference type="EMBL" id="JBELPZ010000002">
    <property type="protein sequence ID" value="MFL9843474.1"/>
    <property type="molecule type" value="Genomic_DNA"/>
</dbReference>
<feature type="transmembrane region" description="Helical" evidence="1">
    <location>
        <begin position="50"/>
        <end position="70"/>
    </location>
</feature>
<name>A0ABW8YTG2_9FLAO</name>
<dbReference type="RefSeq" id="WP_408083726.1">
    <property type="nucleotide sequence ID" value="NZ_JBELPZ010000002.1"/>
</dbReference>
<feature type="transmembrane region" description="Helical" evidence="1">
    <location>
        <begin position="12"/>
        <end position="38"/>
    </location>
</feature>
<dbReference type="InterPro" id="IPR019251">
    <property type="entry name" value="DUF2231_TM"/>
</dbReference>
<dbReference type="Proteomes" id="UP001629156">
    <property type="component" value="Unassembled WGS sequence"/>
</dbReference>
<evidence type="ECO:0000313" key="4">
    <source>
        <dbReference type="Proteomes" id="UP001629156"/>
    </source>
</evidence>